<feature type="non-terminal residue" evidence="1">
    <location>
        <position position="1"/>
    </location>
</feature>
<reference evidence="1 2" key="1">
    <citation type="journal article" date="2015" name="Sci. Rep.">
        <title>The power of single molecule real-time sequencing technology in the de novo assembly of a eukaryotic genome.</title>
        <authorList>
            <person name="Sakai H."/>
            <person name="Naito K."/>
            <person name="Ogiso-Tanaka E."/>
            <person name="Takahashi Y."/>
            <person name="Iseki K."/>
            <person name="Muto C."/>
            <person name="Satou K."/>
            <person name="Teruya K."/>
            <person name="Shiroma A."/>
            <person name="Shimoji M."/>
            <person name="Hirano T."/>
            <person name="Itoh T."/>
            <person name="Kaga A."/>
            <person name="Tomooka N."/>
        </authorList>
    </citation>
    <scope>NUCLEOTIDE SEQUENCE [LARGE SCALE GENOMIC DNA]</scope>
    <source>
        <strain evidence="2">cv. Shumari</strain>
    </source>
</reference>
<dbReference type="Proteomes" id="UP000291084">
    <property type="component" value="Chromosome 8"/>
</dbReference>
<protein>
    <submittedName>
        <fullName evidence="1">Uncharacterized protein</fullName>
    </submittedName>
</protein>
<sequence length="84" mass="9602">PPTFLLFSSIKISSSLAIKLYTAPILEIEFSHRPVFPSPGHRAPKLFLENSSRPFRLSNLYLRQMPIREDSGSEESKVGETRRE</sequence>
<evidence type="ECO:0000313" key="2">
    <source>
        <dbReference type="Proteomes" id="UP000291084"/>
    </source>
</evidence>
<keyword evidence="2" id="KW-1185">Reference proteome</keyword>
<proteinExistence type="predicted"/>
<accession>A0A0S3SN31</accession>
<name>A0A0S3SN31_PHAAN</name>
<organism evidence="1 2">
    <name type="scientific">Vigna angularis var. angularis</name>
    <dbReference type="NCBI Taxonomy" id="157739"/>
    <lineage>
        <taxon>Eukaryota</taxon>
        <taxon>Viridiplantae</taxon>
        <taxon>Streptophyta</taxon>
        <taxon>Embryophyta</taxon>
        <taxon>Tracheophyta</taxon>
        <taxon>Spermatophyta</taxon>
        <taxon>Magnoliopsida</taxon>
        <taxon>eudicotyledons</taxon>
        <taxon>Gunneridae</taxon>
        <taxon>Pentapetalae</taxon>
        <taxon>rosids</taxon>
        <taxon>fabids</taxon>
        <taxon>Fabales</taxon>
        <taxon>Fabaceae</taxon>
        <taxon>Papilionoideae</taxon>
        <taxon>50 kb inversion clade</taxon>
        <taxon>NPAAA clade</taxon>
        <taxon>indigoferoid/millettioid clade</taxon>
        <taxon>Phaseoleae</taxon>
        <taxon>Vigna</taxon>
    </lineage>
</organism>
<evidence type="ECO:0000313" key="1">
    <source>
        <dbReference type="EMBL" id="BAT94246.1"/>
    </source>
</evidence>
<dbReference type="EMBL" id="AP015041">
    <property type="protein sequence ID" value="BAT94246.1"/>
    <property type="molecule type" value="Genomic_DNA"/>
</dbReference>
<gene>
    <name evidence="1" type="primary">Vigan.08G083000</name>
    <name evidence="1" type="ORF">VIGAN_08083000</name>
</gene>
<dbReference type="AlphaFoldDB" id="A0A0S3SN31"/>